<dbReference type="OMA" id="FMETIPT"/>
<evidence type="ECO:0000256" key="1">
    <source>
        <dbReference type="ARBA" id="ARBA00007677"/>
    </source>
</evidence>
<keyword evidence="4" id="KW-0732">Signal</keyword>
<dbReference type="Pfam" id="PF01793">
    <property type="entry name" value="Glyco_transf_15"/>
    <property type="match status" value="1"/>
</dbReference>
<evidence type="ECO:0000313" key="5">
    <source>
        <dbReference type="EMBL" id="EKX45242.1"/>
    </source>
</evidence>
<evidence type="ECO:0000256" key="2">
    <source>
        <dbReference type="ARBA" id="ARBA00022679"/>
    </source>
</evidence>
<feature type="signal peptide" evidence="4">
    <location>
        <begin position="1"/>
        <end position="19"/>
    </location>
</feature>
<evidence type="ECO:0000256" key="3">
    <source>
        <dbReference type="SAM" id="MobiDB-lite"/>
    </source>
</evidence>
<sequence length="411" mass="49015">MAAVTRLLLFAVLVWGARGGDDDGMKEEKLPPAYDPASYPSPAHNHLLHFQEDVNEWKFETTQNLQRPFMQQLYETSKQLYEDPYDAKSYVDLREQLNSHCNRVYNQTCEWQFSPPYNPRNHVEREEGTSTNAAIVYLCCADAQEFQDFLWSLKFLDLNFNNEFKYPVLIFHENFGTAQFNMIRQMSQSNISFHKVNLQVPRFLDLQQVPRWYKGFSLGFRNMIRFHAIELYEHPAMQHFDYYWRLDSDSFILGRLWVDPFEFMRINDYKYGFIATMTEKEDFIQDLWELHEAHRRSEGIVSEWFKGKWNGFGFYTNCEIARRDFWQLPQVASYLKRIDREGGIYKSRWSEATIHFLATTLFLASQELLQIVFLPYWHQNLVILPQPWSETDQTNPDGTAKARQDRQEPRS</sequence>
<feature type="chain" id="PRO_5008771092" evidence="4">
    <location>
        <begin position="20"/>
        <end position="411"/>
    </location>
</feature>
<gene>
    <name evidence="5" type="ORF">GUITHDRAFT_108882</name>
</gene>
<accession>L1JAA1</accession>
<dbReference type="GeneID" id="17301922"/>
<dbReference type="RefSeq" id="XP_005832222.1">
    <property type="nucleotide sequence ID" value="XM_005832165.1"/>
</dbReference>
<reference evidence="6" key="3">
    <citation type="submission" date="2015-06" db="UniProtKB">
        <authorList>
            <consortium name="EnsemblProtists"/>
        </authorList>
    </citation>
    <scope>IDENTIFICATION</scope>
</reference>
<dbReference type="KEGG" id="gtt:GUITHDRAFT_108882"/>
<dbReference type="GO" id="GO:0006487">
    <property type="term" value="P:protein N-linked glycosylation"/>
    <property type="evidence" value="ECO:0007669"/>
    <property type="project" value="TreeGrafter"/>
</dbReference>
<dbReference type="GO" id="GO:0005794">
    <property type="term" value="C:Golgi apparatus"/>
    <property type="evidence" value="ECO:0007669"/>
    <property type="project" value="TreeGrafter"/>
</dbReference>
<dbReference type="EMBL" id="JH993000">
    <property type="protein sequence ID" value="EKX45242.1"/>
    <property type="molecule type" value="Genomic_DNA"/>
</dbReference>
<dbReference type="OrthoDB" id="439943at2759"/>
<dbReference type="GO" id="GO:0016020">
    <property type="term" value="C:membrane"/>
    <property type="evidence" value="ECO:0007669"/>
    <property type="project" value="InterPro"/>
</dbReference>
<feature type="compositionally biased region" description="Polar residues" evidence="3">
    <location>
        <begin position="388"/>
        <end position="397"/>
    </location>
</feature>
<dbReference type="eggNOG" id="KOG4472">
    <property type="taxonomic scope" value="Eukaryota"/>
</dbReference>
<feature type="compositionally biased region" description="Basic and acidic residues" evidence="3">
    <location>
        <begin position="400"/>
        <end position="411"/>
    </location>
</feature>
<dbReference type="PaxDb" id="55529-EKX45242"/>
<evidence type="ECO:0000313" key="7">
    <source>
        <dbReference type="Proteomes" id="UP000011087"/>
    </source>
</evidence>
<keyword evidence="2" id="KW-0808">Transferase</keyword>
<dbReference type="PANTHER" id="PTHR31121">
    <property type="entry name" value="ALPHA-1,2 MANNOSYLTRANSFERASE KTR1"/>
    <property type="match status" value="1"/>
</dbReference>
<dbReference type="HOGENOM" id="CLU_669875_0_0_1"/>
<dbReference type="PANTHER" id="PTHR31121:SF6">
    <property type="entry name" value="ALPHA-1,2 MANNOSYLTRANSFERASE KTR1"/>
    <property type="match status" value="1"/>
</dbReference>
<evidence type="ECO:0000256" key="4">
    <source>
        <dbReference type="SAM" id="SignalP"/>
    </source>
</evidence>
<evidence type="ECO:0000313" key="6">
    <source>
        <dbReference type="EnsemblProtists" id="EKX45242"/>
    </source>
</evidence>
<dbReference type="SUPFAM" id="SSF53448">
    <property type="entry name" value="Nucleotide-diphospho-sugar transferases"/>
    <property type="match status" value="1"/>
</dbReference>
<dbReference type="InterPro" id="IPR002685">
    <property type="entry name" value="Glyco_trans_15"/>
</dbReference>
<dbReference type="InterPro" id="IPR029044">
    <property type="entry name" value="Nucleotide-diphossugar_trans"/>
</dbReference>
<protein>
    <submittedName>
        <fullName evidence="5 6">Uncharacterized protein</fullName>
    </submittedName>
</protein>
<proteinExistence type="inferred from homology"/>
<organism evidence="5">
    <name type="scientific">Guillardia theta (strain CCMP2712)</name>
    <name type="common">Cryptophyte</name>
    <dbReference type="NCBI Taxonomy" id="905079"/>
    <lineage>
        <taxon>Eukaryota</taxon>
        <taxon>Cryptophyceae</taxon>
        <taxon>Pyrenomonadales</taxon>
        <taxon>Geminigeraceae</taxon>
        <taxon>Guillardia</taxon>
    </lineage>
</organism>
<name>L1JAA1_GUITC</name>
<dbReference type="GO" id="GO:0000032">
    <property type="term" value="P:cell wall mannoprotein biosynthetic process"/>
    <property type="evidence" value="ECO:0007669"/>
    <property type="project" value="TreeGrafter"/>
</dbReference>
<comment type="similarity">
    <text evidence="1">Belongs to the glycosyltransferase 15 family.</text>
</comment>
<reference evidence="7" key="2">
    <citation type="submission" date="2012-11" db="EMBL/GenBank/DDBJ databases">
        <authorList>
            <person name="Kuo A."/>
            <person name="Curtis B.A."/>
            <person name="Tanifuji G."/>
            <person name="Burki F."/>
            <person name="Gruber A."/>
            <person name="Irimia M."/>
            <person name="Maruyama S."/>
            <person name="Arias M.C."/>
            <person name="Ball S.G."/>
            <person name="Gile G.H."/>
            <person name="Hirakawa Y."/>
            <person name="Hopkins J.F."/>
            <person name="Rensing S.A."/>
            <person name="Schmutz J."/>
            <person name="Symeonidi A."/>
            <person name="Elias M."/>
            <person name="Eveleigh R.J."/>
            <person name="Herman E.K."/>
            <person name="Klute M.J."/>
            <person name="Nakayama T."/>
            <person name="Obornik M."/>
            <person name="Reyes-Prieto A."/>
            <person name="Armbrust E.V."/>
            <person name="Aves S.J."/>
            <person name="Beiko R.G."/>
            <person name="Coutinho P."/>
            <person name="Dacks J.B."/>
            <person name="Durnford D.G."/>
            <person name="Fast N.M."/>
            <person name="Green B.R."/>
            <person name="Grisdale C."/>
            <person name="Hempe F."/>
            <person name="Henrissat B."/>
            <person name="Hoppner M.P."/>
            <person name="Ishida K.-I."/>
            <person name="Kim E."/>
            <person name="Koreny L."/>
            <person name="Kroth P.G."/>
            <person name="Liu Y."/>
            <person name="Malik S.-B."/>
            <person name="Maier U.G."/>
            <person name="McRose D."/>
            <person name="Mock T."/>
            <person name="Neilson J.A."/>
            <person name="Onodera N.T."/>
            <person name="Poole A.M."/>
            <person name="Pritham E.J."/>
            <person name="Richards T.A."/>
            <person name="Rocap G."/>
            <person name="Roy S.W."/>
            <person name="Sarai C."/>
            <person name="Schaack S."/>
            <person name="Shirato S."/>
            <person name="Slamovits C.H."/>
            <person name="Spencer D.F."/>
            <person name="Suzuki S."/>
            <person name="Worden A.Z."/>
            <person name="Zauner S."/>
            <person name="Barry K."/>
            <person name="Bell C."/>
            <person name="Bharti A.K."/>
            <person name="Crow J.A."/>
            <person name="Grimwood J."/>
            <person name="Kramer R."/>
            <person name="Lindquist E."/>
            <person name="Lucas S."/>
            <person name="Salamov A."/>
            <person name="McFadden G.I."/>
            <person name="Lane C.E."/>
            <person name="Keeling P.J."/>
            <person name="Gray M.W."/>
            <person name="Grigoriev I.V."/>
            <person name="Archibald J.M."/>
        </authorList>
    </citation>
    <scope>NUCLEOTIDE SEQUENCE</scope>
    <source>
        <strain evidence="7">CCMP2712</strain>
    </source>
</reference>
<dbReference type="Gene3D" id="3.90.550.10">
    <property type="entry name" value="Spore Coat Polysaccharide Biosynthesis Protein SpsA, Chain A"/>
    <property type="match status" value="1"/>
</dbReference>
<feature type="region of interest" description="Disordered" evidence="3">
    <location>
        <begin position="388"/>
        <end position="411"/>
    </location>
</feature>
<keyword evidence="7" id="KW-1185">Reference proteome</keyword>
<dbReference type="GO" id="GO:0000026">
    <property type="term" value="F:alpha-1,2-mannosyltransferase activity"/>
    <property type="evidence" value="ECO:0007669"/>
    <property type="project" value="TreeGrafter"/>
</dbReference>
<dbReference type="AlphaFoldDB" id="L1JAA1"/>
<dbReference type="EnsemblProtists" id="EKX45242">
    <property type="protein sequence ID" value="EKX45242"/>
    <property type="gene ID" value="GUITHDRAFT_108882"/>
</dbReference>
<dbReference type="Proteomes" id="UP000011087">
    <property type="component" value="Unassembled WGS sequence"/>
</dbReference>
<reference evidence="5 7" key="1">
    <citation type="journal article" date="2012" name="Nature">
        <title>Algal genomes reveal evolutionary mosaicism and the fate of nucleomorphs.</title>
        <authorList>
            <consortium name="DOE Joint Genome Institute"/>
            <person name="Curtis B.A."/>
            <person name="Tanifuji G."/>
            <person name="Burki F."/>
            <person name="Gruber A."/>
            <person name="Irimia M."/>
            <person name="Maruyama S."/>
            <person name="Arias M.C."/>
            <person name="Ball S.G."/>
            <person name="Gile G.H."/>
            <person name="Hirakawa Y."/>
            <person name="Hopkins J.F."/>
            <person name="Kuo A."/>
            <person name="Rensing S.A."/>
            <person name="Schmutz J."/>
            <person name="Symeonidi A."/>
            <person name="Elias M."/>
            <person name="Eveleigh R.J."/>
            <person name="Herman E.K."/>
            <person name="Klute M.J."/>
            <person name="Nakayama T."/>
            <person name="Obornik M."/>
            <person name="Reyes-Prieto A."/>
            <person name="Armbrust E.V."/>
            <person name="Aves S.J."/>
            <person name="Beiko R.G."/>
            <person name="Coutinho P."/>
            <person name="Dacks J.B."/>
            <person name="Durnford D.G."/>
            <person name="Fast N.M."/>
            <person name="Green B.R."/>
            <person name="Grisdale C.J."/>
            <person name="Hempel F."/>
            <person name="Henrissat B."/>
            <person name="Hoppner M.P."/>
            <person name="Ishida K."/>
            <person name="Kim E."/>
            <person name="Koreny L."/>
            <person name="Kroth P.G."/>
            <person name="Liu Y."/>
            <person name="Malik S.B."/>
            <person name="Maier U.G."/>
            <person name="McRose D."/>
            <person name="Mock T."/>
            <person name="Neilson J.A."/>
            <person name="Onodera N.T."/>
            <person name="Poole A.M."/>
            <person name="Pritham E.J."/>
            <person name="Richards T.A."/>
            <person name="Rocap G."/>
            <person name="Roy S.W."/>
            <person name="Sarai C."/>
            <person name="Schaack S."/>
            <person name="Shirato S."/>
            <person name="Slamovits C.H."/>
            <person name="Spencer D.F."/>
            <person name="Suzuki S."/>
            <person name="Worden A.Z."/>
            <person name="Zauner S."/>
            <person name="Barry K."/>
            <person name="Bell C."/>
            <person name="Bharti A.K."/>
            <person name="Crow J.A."/>
            <person name="Grimwood J."/>
            <person name="Kramer R."/>
            <person name="Lindquist E."/>
            <person name="Lucas S."/>
            <person name="Salamov A."/>
            <person name="McFadden G.I."/>
            <person name="Lane C.E."/>
            <person name="Keeling P.J."/>
            <person name="Gray M.W."/>
            <person name="Grigoriev I.V."/>
            <person name="Archibald J.M."/>
        </authorList>
    </citation>
    <scope>NUCLEOTIDE SEQUENCE</scope>
    <source>
        <strain evidence="5 7">CCMP2712</strain>
    </source>
</reference>